<dbReference type="Proteomes" id="UP000319894">
    <property type="component" value="Unassembled WGS sequence"/>
</dbReference>
<organism evidence="2 3">
    <name type="scientific">Haloglomus irregulare</name>
    <dbReference type="NCBI Taxonomy" id="2234134"/>
    <lineage>
        <taxon>Archaea</taxon>
        <taxon>Methanobacteriati</taxon>
        <taxon>Methanobacteriota</taxon>
        <taxon>Stenosarchaea group</taxon>
        <taxon>Halobacteria</taxon>
        <taxon>Halobacteriales</taxon>
        <taxon>Natronomonadaceae</taxon>
        <taxon>Haloglomus</taxon>
    </lineage>
</organism>
<keyword evidence="2" id="KW-0808">Transferase</keyword>
<dbReference type="InterPro" id="IPR041726">
    <property type="entry name" value="ACAD10_11_N"/>
</dbReference>
<dbReference type="Gene3D" id="3.90.1200.10">
    <property type="match status" value="1"/>
</dbReference>
<proteinExistence type="predicted"/>
<sequence length="355" mass="39551">MSDQADSTLDTAALRTFLTDELGPAERFAVTGEGGGYSNETLFVEWGPRSLVVRRPPPDETADTAHDVLREYRILDALQGTDVPVAPTVASCDDDSVLGAPFYVMDRVAGDVIRTEEPDRFATPDRRDGLADAFIGALVAVHDVDYDAVGLAAGEFGYPEGYLDRQVERFQEACIWALDTTSEEREVPELYEVGSWLAEHAPAESDHTLVHGDYKLDNVMFAPAEQPRIAGVFDWEMSTLGDPLADLGYALQFWPDPDDGTRVVSEQFAPPFLAREDYPTRAEFLARYERRSGREFTDRRFYLALAAFKMAALGEMFYARYLRGGVDSEMYRRMGEGVPAQAERALAIIEGEWTL</sequence>
<reference evidence="2 3" key="1">
    <citation type="submission" date="2018-06" db="EMBL/GenBank/DDBJ databases">
        <title>Natronomonas sp. F16-60 a new haloarchaeon isolated from a solar saltern of Isla Cristina, Huelva, Spain.</title>
        <authorList>
            <person name="Duran-Viseras A."/>
            <person name="Sanchez-Porro C."/>
            <person name="Ventosa A."/>
        </authorList>
    </citation>
    <scope>NUCLEOTIDE SEQUENCE [LARGE SCALE GENOMIC DNA]</scope>
    <source>
        <strain evidence="2 3">F16-60</strain>
    </source>
</reference>
<dbReference type="InterPro" id="IPR011009">
    <property type="entry name" value="Kinase-like_dom_sf"/>
</dbReference>
<evidence type="ECO:0000259" key="1">
    <source>
        <dbReference type="Pfam" id="PF01636"/>
    </source>
</evidence>
<dbReference type="PANTHER" id="PTHR47829">
    <property type="entry name" value="HYDROLASE, PUTATIVE (AFU_ORTHOLOGUE AFUA_1G12880)-RELATED"/>
    <property type="match status" value="1"/>
</dbReference>
<evidence type="ECO:0000313" key="2">
    <source>
        <dbReference type="EMBL" id="TSD14038.1"/>
    </source>
</evidence>
<dbReference type="InterPro" id="IPR002575">
    <property type="entry name" value="Aminoglycoside_PTrfase"/>
</dbReference>
<feature type="domain" description="Aminoglycoside phosphotransferase" evidence="1">
    <location>
        <begin position="34"/>
        <end position="282"/>
    </location>
</feature>
<accession>A0A554N9F3</accession>
<dbReference type="AlphaFoldDB" id="A0A554N9F3"/>
<keyword evidence="3" id="KW-1185">Reference proteome</keyword>
<dbReference type="Gene3D" id="3.30.200.20">
    <property type="entry name" value="Phosphorylase Kinase, domain 1"/>
    <property type="match status" value="1"/>
</dbReference>
<dbReference type="SUPFAM" id="SSF56112">
    <property type="entry name" value="Protein kinase-like (PK-like)"/>
    <property type="match status" value="1"/>
</dbReference>
<dbReference type="InParanoid" id="A0A554N9F3"/>
<comment type="caution">
    <text evidence="2">The sequence shown here is derived from an EMBL/GenBank/DDBJ whole genome shotgun (WGS) entry which is preliminary data.</text>
</comment>
<dbReference type="EMBL" id="QMDX01000005">
    <property type="protein sequence ID" value="TSD14038.1"/>
    <property type="molecule type" value="Genomic_DNA"/>
</dbReference>
<dbReference type="GO" id="GO:0016740">
    <property type="term" value="F:transferase activity"/>
    <property type="evidence" value="ECO:0007669"/>
    <property type="project" value="UniProtKB-KW"/>
</dbReference>
<dbReference type="CDD" id="cd05154">
    <property type="entry name" value="ACAD10_11_N-like"/>
    <property type="match status" value="1"/>
</dbReference>
<dbReference type="InterPro" id="IPR052898">
    <property type="entry name" value="ACAD10-like"/>
</dbReference>
<protein>
    <submittedName>
        <fullName evidence="2">Phosphotransferase family protein</fullName>
    </submittedName>
</protein>
<gene>
    <name evidence="2" type="ORF">DP107_10390</name>
</gene>
<dbReference type="PANTHER" id="PTHR47829:SF1">
    <property type="entry name" value="HAD FAMILY PHOSPHATASE"/>
    <property type="match status" value="1"/>
</dbReference>
<evidence type="ECO:0000313" key="3">
    <source>
        <dbReference type="Proteomes" id="UP000319894"/>
    </source>
</evidence>
<dbReference type="RefSeq" id="WP_144262090.1">
    <property type="nucleotide sequence ID" value="NZ_QMDX01000005.1"/>
</dbReference>
<name>A0A554N9F3_9EURY</name>
<dbReference type="Pfam" id="PF01636">
    <property type="entry name" value="APH"/>
    <property type="match status" value="1"/>
</dbReference>
<dbReference type="OrthoDB" id="350437at2157"/>